<feature type="compositionally biased region" description="Polar residues" evidence="1">
    <location>
        <begin position="1"/>
        <end position="12"/>
    </location>
</feature>
<evidence type="ECO:0000313" key="2">
    <source>
        <dbReference type="EMBL" id="CAH1966064.1"/>
    </source>
</evidence>
<accession>A0A9P0K2J0</accession>
<keyword evidence="3" id="KW-1185">Reference proteome</keyword>
<evidence type="ECO:0000256" key="1">
    <source>
        <dbReference type="SAM" id="MobiDB-lite"/>
    </source>
</evidence>
<dbReference type="AlphaFoldDB" id="A0A9P0K2J0"/>
<evidence type="ECO:0000313" key="3">
    <source>
        <dbReference type="Proteomes" id="UP001152888"/>
    </source>
</evidence>
<dbReference type="EMBL" id="CAKOFQ010006730">
    <property type="protein sequence ID" value="CAH1966064.1"/>
    <property type="molecule type" value="Genomic_DNA"/>
</dbReference>
<comment type="caution">
    <text evidence="2">The sequence shown here is derived from an EMBL/GenBank/DDBJ whole genome shotgun (WGS) entry which is preliminary data.</text>
</comment>
<protein>
    <submittedName>
        <fullName evidence="2">Uncharacterized protein</fullName>
    </submittedName>
</protein>
<name>A0A9P0K2J0_ACAOB</name>
<reference evidence="2" key="1">
    <citation type="submission" date="2022-03" db="EMBL/GenBank/DDBJ databases">
        <authorList>
            <person name="Sayadi A."/>
        </authorList>
    </citation>
    <scope>NUCLEOTIDE SEQUENCE</scope>
</reference>
<feature type="region of interest" description="Disordered" evidence="1">
    <location>
        <begin position="1"/>
        <end position="21"/>
    </location>
</feature>
<proteinExistence type="predicted"/>
<gene>
    <name evidence="2" type="ORF">ACAOBT_LOCUS6648</name>
</gene>
<sequence>MFHTNSVFFETGSSGGRSSRLFESRPRRNFFLGYGCCDCP</sequence>
<organism evidence="2 3">
    <name type="scientific">Acanthoscelides obtectus</name>
    <name type="common">Bean weevil</name>
    <name type="synonym">Bruchus obtectus</name>
    <dbReference type="NCBI Taxonomy" id="200917"/>
    <lineage>
        <taxon>Eukaryota</taxon>
        <taxon>Metazoa</taxon>
        <taxon>Ecdysozoa</taxon>
        <taxon>Arthropoda</taxon>
        <taxon>Hexapoda</taxon>
        <taxon>Insecta</taxon>
        <taxon>Pterygota</taxon>
        <taxon>Neoptera</taxon>
        <taxon>Endopterygota</taxon>
        <taxon>Coleoptera</taxon>
        <taxon>Polyphaga</taxon>
        <taxon>Cucujiformia</taxon>
        <taxon>Chrysomeloidea</taxon>
        <taxon>Chrysomelidae</taxon>
        <taxon>Bruchinae</taxon>
        <taxon>Bruchini</taxon>
        <taxon>Acanthoscelides</taxon>
    </lineage>
</organism>
<dbReference type="Proteomes" id="UP001152888">
    <property type="component" value="Unassembled WGS sequence"/>
</dbReference>